<evidence type="ECO:0000256" key="4">
    <source>
        <dbReference type="ARBA" id="ARBA00022475"/>
    </source>
</evidence>
<accession>B2IIX3</accession>
<evidence type="ECO:0000256" key="8">
    <source>
        <dbReference type="ARBA" id="ARBA00022692"/>
    </source>
</evidence>
<dbReference type="HOGENOM" id="CLU_000445_89_27_5"/>
<evidence type="ECO:0000256" key="14">
    <source>
        <dbReference type="ARBA" id="ARBA00023136"/>
    </source>
</evidence>
<dbReference type="eggNOG" id="COG2205">
    <property type="taxonomic scope" value="Bacteria"/>
</dbReference>
<reference evidence="19" key="1">
    <citation type="submission" date="2008-03" db="EMBL/GenBank/DDBJ databases">
        <title>Complete sequence of chromosome of Beijerinckia indica subsp. indica ATCC 9039.</title>
        <authorList>
            <consortium name="US DOE Joint Genome Institute"/>
            <person name="Copeland A."/>
            <person name="Lucas S."/>
            <person name="Lapidus A."/>
            <person name="Glavina del Rio T."/>
            <person name="Dalin E."/>
            <person name="Tice H."/>
            <person name="Bruce D."/>
            <person name="Goodwin L."/>
            <person name="Pitluck S."/>
            <person name="LaButti K."/>
            <person name="Schmutz J."/>
            <person name="Larimer F."/>
            <person name="Land M."/>
            <person name="Hauser L."/>
            <person name="Kyrpides N."/>
            <person name="Mikhailova N."/>
            <person name="Dunfield P.F."/>
            <person name="Dedysh S.N."/>
            <person name="Liesack W."/>
            <person name="Saw J.H."/>
            <person name="Alam M."/>
            <person name="Chen Y."/>
            <person name="Murrell J.C."/>
            <person name="Richardson P."/>
        </authorList>
    </citation>
    <scope>NUCLEOTIDE SEQUENCE [LARGE SCALE GENOMIC DNA]</scope>
    <source>
        <strain evidence="19">ATCC 9039 / DSM 1715 / NCIMB 8712</strain>
    </source>
</reference>
<sequence length="472" mass="51916">MKLVAWPRDTIARRFAVTIILAVMATLTCVRLFFAFGGVWAQPELQASGLLGVAAGVVRVIDAAPPQMRQALVAAATTSTLHIDFYISASPVSAALENATDAEDGRSLMGNLLSDTFRTVVIFEPNSRVSTIPALNHDRAKYPNAYFLAVKLTDRSWLVFTVLNRLWGLSRPERWALWLVFLVLSITIVSAIAARQLSRPVEQLAEAAHLFGINPHAPAIAETGPQELRQVIKTFNAMQGQIQKFVADRTTMLAAISHDLRTPLTRIRLRGEFIEDHGQRTRLFRDVDEMQAMVDGALAFFRDDALEEDTTIFDLPGVILTIVNDYADQNIGIGYTGPSRVVYRGRPFALKRAFTNLIENAIKYGTPPEIELSCEETTFIVSIRDRGPGIPPDAIDRVFRPYFRLEKSRNRTTGGVGLGLTVAQAIVQGHGGEIILYNRPGGGLEARITLAVMTQSGKGASNIAKVHRSPEI</sequence>
<keyword evidence="12 15" id="KW-1133">Transmembrane helix</keyword>
<dbReference type="Proteomes" id="UP000001695">
    <property type="component" value="Chromosome"/>
</dbReference>
<evidence type="ECO:0000256" key="5">
    <source>
        <dbReference type="ARBA" id="ARBA00022519"/>
    </source>
</evidence>
<dbReference type="Gene3D" id="3.30.565.10">
    <property type="entry name" value="Histidine kinase-like ATPase, C-terminal domain"/>
    <property type="match status" value="1"/>
</dbReference>
<keyword evidence="10 18" id="KW-0418">Kinase</keyword>
<evidence type="ECO:0000256" key="3">
    <source>
        <dbReference type="ARBA" id="ARBA00012438"/>
    </source>
</evidence>
<feature type="domain" description="HAMP" evidence="17">
    <location>
        <begin position="195"/>
        <end position="247"/>
    </location>
</feature>
<keyword evidence="19" id="KW-1185">Reference proteome</keyword>
<keyword evidence="8 15" id="KW-0812">Transmembrane</keyword>
<dbReference type="CDD" id="cd00075">
    <property type="entry name" value="HATPase"/>
    <property type="match status" value="1"/>
</dbReference>
<comment type="subcellular location">
    <subcellularLocation>
        <location evidence="2">Cell inner membrane</location>
        <topology evidence="2">Multi-pass membrane protein</topology>
    </subcellularLocation>
</comment>
<dbReference type="InterPro" id="IPR004358">
    <property type="entry name" value="Sig_transdc_His_kin-like_C"/>
</dbReference>
<dbReference type="InterPro" id="IPR036890">
    <property type="entry name" value="HATPase_C_sf"/>
</dbReference>
<dbReference type="InterPro" id="IPR005467">
    <property type="entry name" value="His_kinase_dom"/>
</dbReference>
<keyword evidence="11" id="KW-0067">ATP-binding</keyword>
<dbReference type="InterPro" id="IPR003661">
    <property type="entry name" value="HisK_dim/P_dom"/>
</dbReference>
<evidence type="ECO:0000256" key="9">
    <source>
        <dbReference type="ARBA" id="ARBA00022741"/>
    </source>
</evidence>
<evidence type="ECO:0000259" key="16">
    <source>
        <dbReference type="PROSITE" id="PS50109"/>
    </source>
</evidence>
<dbReference type="Pfam" id="PF00512">
    <property type="entry name" value="HisKA"/>
    <property type="match status" value="1"/>
</dbReference>
<dbReference type="SUPFAM" id="SSF47384">
    <property type="entry name" value="Homodimeric domain of signal transducing histidine kinase"/>
    <property type="match status" value="1"/>
</dbReference>
<dbReference type="OrthoDB" id="9804645at2"/>
<dbReference type="GO" id="GO:0000155">
    <property type="term" value="F:phosphorelay sensor kinase activity"/>
    <property type="evidence" value="ECO:0007669"/>
    <property type="project" value="InterPro"/>
</dbReference>
<dbReference type="PROSITE" id="PS50109">
    <property type="entry name" value="HIS_KIN"/>
    <property type="match status" value="1"/>
</dbReference>
<organism evidence="18 19">
    <name type="scientific">Beijerinckia indica subsp. indica (strain ATCC 9039 / DSM 1715 / NCIMB 8712)</name>
    <dbReference type="NCBI Taxonomy" id="395963"/>
    <lineage>
        <taxon>Bacteria</taxon>
        <taxon>Pseudomonadati</taxon>
        <taxon>Pseudomonadota</taxon>
        <taxon>Alphaproteobacteria</taxon>
        <taxon>Hyphomicrobiales</taxon>
        <taxon>Beijerinckiaceae</taxon>
        <taxon>Beijerinckia</taxon>
    </lineage>
</organism>
<dbReference type="PROSITE" id="PS50885">
    <property type="entry name" value="HAMP"/>
    <property type="match status" value="1"/>
</dbReference>
<keyword evidence="6" id="KW-0597">Phosphoprotein</keyword>
<dbReference type="Gene3D" id="1.10.287.130">
    <property type="match status" value="1"/>
</dbReference>
<proteinExistence type="predicted"/>
<keyword evidence="13" id="KW-0902">Two-component regulatory system</keyword>
<comment type="catalytic activity">
    <reaction evidence="1">
        <text>ATP + protein L-histidine = ADP + protein N-phospho-L-histidine.</text>
        <dbReference type="EC" id="2.7.13.3"/>
    </reaction>
</comment>
<evidence type="ECO:0000256" key="13">
    <source>
        <dbReference type="ARBA" id="ARBA00023012"/>
    </source>
</evidence>
<protein>
    <recommendedName>
        <fullName evidence="3">histidine kinase</fullName>
        <ecNumber evidence="3">2.7.13.3</ecNumber>
    </recommendedName>
</protein>
<keyword evidence="9" id="KW-0547">Nucleotide-binding</keyword>
<dbReference type="InterPro" id="IPR050980">
    <property type="entry name" value="2C_sensor_his_kinase"/>
</dbReference>
<feature type="transmembrane region" description="Helical" evidence="15">
    <location>
        <begin position="175"/>
        <end position="194"/>
    </location>
</feature>
<dbReference type="SUPFAM" id="SSF55874">
    <property type="entry name" value="ATPase domain of HSP90 chaperone/DNA topoisomerase II/histidine kinase"/>
    <property type="match status" value="1"/>
</dbReference>
<dbReference type="EMBL" id="CP001016">
    <property type="protein sequence ID" value="ACB96185.1"/>
    <property type="molecule type" value="Genomic_DNA"/>
</dbReference>
<dbReference type="SMART" id="SM00387">
    <property type="entry name" value="HATPase_c"/>
    <property type="match status" value="1"/>
</dbReference>
<evidence type="ECO:0000256" key="11">
    <source>
        <dbReference type="ARBA" id="ARBA00022840"/>
    </source>
</evidence>
<evidence type="ECO:0000256" key="12">
    <source>
        <dbReference type="ARBA" id="ARBA00022989"/>
    </source>
</evidence>
<evidence type="ECO:0000256" key="6">
    <source>
        <dbReference type="ARBA" id="ARBA00022553"/>
    </source>
</evidence>
<dbReference type="AlphaFoldDB" id="B2IIX3"/>
<dbReference type="EC" id="2.7.13.3" evidence="3"/>
<dbReference type="PRINTS" id="PR00344">
    <property type="entry name" value="BCTRLSENSOR"/>
</dbReference>
<dbReference type="GO" id="GO:0005886">
    <property type="term" value="C:plasma membrane"/>
    <property type="evidence" value="ECO:0007669"/>
    <property type="project" value="UniProtKB-SubCell"/>
</dbReference>
<dbReference type="Pfam" id="PF02518">
    <property type="entry name" value="HATPase_c"/>
    <property type="match status" value="1"/>
</dbReference>
<dbReference type="KEGG" id="bid:Bind_2590"/>
<reference evidence="18 19" key="2">
    <citation type="journal article" date="2010" name="J. Bacteriol.">
        <title>Complete genome sequence of Beijerinckia indica subsp. indica.</title>
        <authorList>
            <person name="Tamas I."/>
            <person name="Dedysh S.N."/>
            <person name="Liesack W."/>
            <person name="Stott M.B."/>
            <person name="Alam M."/>
            <person name="Murrell J.C."/>
            <person name="Dunfield P.F."/>
        </authorList>
    </citation>
    <scope>NUCLEOTIDE SEQUENCE [LARGE SCALE GENOMIC DNA]</scope>
    <source>
        <strain evidence="19">ATCC 9039 / DSM 1715 / NCIMB 8712</strain>
    </source>
</reference>
<feature type="domain" description="Histidine kinase" evidence="16">
    <location>
        <begin position="255"/>
        <end position="454"/>
    </location>
</feature>
<dbReference type="STRING" id="395963.Bind_2590"/>
<evidence type="ECO:0000256" key="1">
    <source>
        <dbReference type="ARBA" id="ARBA00000085"/>
    </source>
</evidence>
<dbReference type="PANTHER" id="PTHR44936:SF5">
    <property type="entry name" value="SENSOR HISTIDINE KINASE ENVZ"/>
    <property type="match status" value="1"/>
</dbReference>
<keyword evidence="14 15" id="KW-0472">Membrane</keyword>
<evidence type="ECO:0000259" key="17">
    <source>
        <dbReference type="PROSITE" id="PS50885"/>
    </source>
</evidence>
<keyword evidence="7" id="KW-0808">Transferase</keyword>
<evidence type="ECO:0000256" key="15">
    <source>
        <dbReference type="SAM" id="Phobius"/>
    </source>
</evidence>
<dbReference type="CDD" id="cd00082">
    <property type="entry name" value="HisKA"/>
    <property type="match status" value="1"/>
</dbReference>
<feature type="transmembrane region" description="Helical" evidence="15">
    <location>
        <begin position="15"/>
        <end position="39"/>
    </location>
</feature>
<dbReference type="Pfam" id="PF00672">
    <property type="entry name" value="HAMP"/>
    <property type="match status" value="1"/>
</dbReference>
<dbReference type="InterPro" id="IPR003660">
    <property type="entry name" value="HAMP_dom"/>
</dbReference>
<dbReference type="InterPro" id="IPR036097">
    <property type="entry name" value="HisK_dim/P_sf"/>
</dbReference>
<name>B2IIX3_BEII9</name>
<keyword evidence="4" id="KW-1003">Cell membrane</keyword>
<keyword evidence="5" id="KW-0997">Cell inner membrane</keyword>
<dbReference type="InterPro" id="IPR003594">
    <property type="entry name" value="HATPase_dom"/>
</dbReference>
<evidence type="ECO:0000313" key="18">
    <source>
        <dbReference type="EMBL" id="ACB96185.1"/>
    </source>
</evidence>
<evidence type="ECO:0000256" key="7">
    <source>
        <dbReference type="ARBA" id="ARBA00022679"/>
    </source>
</evidence>
<dbReference type="PANTHER" id="PTHR44936">
    <property type="entry name" value="SENSOR PROTEIN CREC"/>
    <property type="match status" value="1"/>
</dbReference>
<dbReference type="GO" id="GO:0005524">
    <property type="term" value="F:ATP binding"/>
    <property type="evidence" value="ECO:0007669"/>
    <property type="project" value="UniProtKB-KW"/>
</dbReference>
<evidence type="ECO:0000256" key="2">
    <source>
        <dbReference type="ARBA" id="ARBA00004429"/>
    </source>
</evidence>
<gene>
    <name evidence="18" type="ordered locus">Bind_2590</name>
</gene>
<evidence type="ECO:0000256" key="10">
    <source>
        <dbReference type="ARBA" id="ARBA00022777"/>
    </source>
</evidence>
<dbReference type="SMART" id="SM00388">
    <property type="entry name" value="HisKA"/>
    <property type="match status" value="1"/>
</dbReference>
<dbReference type="SMART" id="SM00304">
    <property type="entry name" value="HAMP"/>
    <property type="match status" value="1"/>
</dbReference>
<evidence type="ECO:0000313" key="19">
    <source>
        <dbReference type="Proteomes" id="UP000001695"/>
    </source>
</evidence>
<dbReference type="RefSeq" id="WP_012385538.1">
    <property type="nucleotide sequence ID" value="NC_010581.1"/>
</dbReference>